<organism evidence="2 3">
    <name type="scientific">Araneus ventricosus</name>
    <name type="common">Orbweaver spider</name>
    <name type="synonym">Epeira ventricosa</name>
    <dbReference type="NCBI Taxonomy" id="182803"/>
    <lineage>
        <taxon>Eukaryota</taxon>
        <taxon>Metazoa</taxon>
        <taxon>Ecdysozoa</taxon>
        <taxon>Arthropoda</taxon>
        <taxon>Chelicerata</taxon>
        <taxon>Arachnida</taxon>
        <taxon>Araneae</taxon>
        <taxon>Araneomorphae</taxon>
        <taxon>Entelegynae</taxon>
        <taxon>Araneoidea</taxon>
        <taxon>Araneidae</taxon>
        <taxon>Araneus</taxon>
    </lineage>
</organism>
<feature type="transmembrane region" description="Helical" evidence="1">
    <location>
        <begin position="24"/>
        <end position="45"/>
    </location>
</feature>
<evidence type="ECO:0000313" key="3">
    <source>
        <dbReference type="Proteomes" id="UP000499080"/>
    </source>
</evidence>
<name>A0A4Y2TJX4_ARAVE</name>
<keyword evidence="3" id="KW-1185">Reference proteome</keyword>
<evidence type="ECO:0000313" key="2">
    <source>
        <dbReference type="EMBL" id="GBO00955.1"/>
    </source>
</evidence>
<dbReference type="EMBL" id="BGPR01029272">
    <property type="protein sequence ID" value="GBO00955.1"/>
    <property type="molecule type" value="Genomic_DNA"/>
</dbReference>
<sequence>MSMILLFFAGYQIAFETFELPMYLLFTHAACALSHLLLIMVPASITNEAAKTVKRIVRSLPYEMPNSDKELKFGIQKCLFQWKFLSLWNIYVLDRSLIFTAIGTLFTYGILLGSLGKAL</sequence>
<dbReference type="AlphaFoldDB" id="A0A4Y2TJX4"/>
<proteinExistence type="predicted"/>
<dbReference type="OrthoDB" id="6436733at2759"/>
<keyword evidence="1" id="KW-0812">Transmembrane</keyword>
<keyword evidence="1" id="KW-0472">Membrane</keyword>
<feature type="transmembrane region" description="Helical" evidence="1">
    <location>
        <begin position="97"/>
        <end position="116"/>
    </location>
</feature>
<evidence type="ECO:0000256" key="1">
    <source>
        <dbReference type="SAM" id="Phobius"/>
    </source>
</evidence>
<reference evidence="2 3" key="1">
    <citation type="journal article" date="2019" name="Sci. Rep.">
        <title>Orb-weaving spider Araneus ventricosus genome elucidates the spidroin gene catalogue.</title>
        <authorList>
            <person name="Kono N."/>
            <person name="Nakamura H."/>
            <person name="Ohtoshi R."/>
            <person name="Moran D.A.P."/>
            <person name="Shinohara A."/>
            <person name="Yoshida Y."/>
            <person name="Fujiwara M."/>
            <person name="Mori M."/>
            <person name="Tomita M."/>
            <person name="Arakawa K."/>
        </authorList>
    </citation>
    <scope>NUCLEOTIDE SEQUENCE [LARGE SCALE GENOMIC DNA]</scope>
</reference>
<gene>
    <name evidence="2" type="ORF">AVEN_266428_1</name>
</gene>
<comment type="caution">
    <text evidence="2">The sequence shown here is derived from an EMBL/GenBank/DDBJ whole genome shotgun (WGS) entry which is preliminary data.</text>
</comment>
<accession>A0A4Y2TJX4</accession>
<dbReference type="Proteomes" id="UP000499080">
    <property type="component" value="Unassembled WGS sequence"/>
</dbReference>
<protein>
    <submittedName>
        <fullName evidence="2">Uncharacterized protein</fullName>
    </submittedName>
</protein>
<keyword evidence="1" id="KW-1133">Transmembrane helix</keyword>